<dbReference type="InterPro" id="IPR036388">
    <property type="entry name" value="WH-like_DNA-bd_sf"/>
</dbReference>
<evidence type="ECO:0000313" key="4">
    <source>
        <dbReference type="EMBL" id="KXT71845.1"/>
    </source>
</evidence>
<dbReference type="InterPro" id="IPR036390">
    <property type="entry name" value="WH_DNA-bd_sf"/>
</dbReference>
<gene>
    <name evidence="4" type="ORF">SGODD07_00976</name>
</gene>
<dbReference type="Gene3D" id="1.10.10.10">
    <property type="entry name" value="Winged helix-like DNA-binding domain superfamily/Winged helix DNA-binding domain"/>
    <property type="match status" value="1"/>
</dbReference>
<evidence type="ECO:0000313" key="5">
    <source>
        <dbReference type="Proteomes" id="UP000070096"/>
    </source>
</evidence>
<dbReference type="InterPro" id="IPR028349">
    <property type="entry name" value="PafC-like"/>
</dbReference>
<dbReference type="Pfam" id="PF13280">
    <property type="entry name" value="WYL"/>
    <property type="match status" value="1"/>
</dbReference>
<protein>
    <submittedName>
        <fullName evidence="4">Transcriptional regulator, DeoR family</fullName>
    </submittedName>
</protein>
<dbReference type="PIRSF" id="PIRSF016838">
    <property type="entry name" value="PafC"/>
    <property type="match status" value="1"/>
</dbReference>
<feature type="domain" description="Helix-turn-helix type 11" evidence="1">
    <location>
        <begin position="5"/>
        <end position="56"/>
    </location>
</feature>
<dbReference type="PANTHER" id="PTHR34580:SF1">
    <property type="entry name" value="PROTEIN PAFC"/>
    <property type="match status" value="1"/>
</dbReference>
<accession>A0A139N705</accession>
<comment type="caution">
    <text evidence="4">The sequence shown here is derived from an EMBL/GenBank/DDBJ whole genome shotgun (WGS) entry which is preliminary data.</text>
</comment>
<dbReference type="PANTHER" id="PTHR34580">
    <property type="match status" value="1"/>
</dbReference>
<dbReference type="InterPro" id="IPR013196">
    <property type="entry name" value="HTH_11"/>
</dbReference>
<evidence type="ECO:0000259" key="3">
    <source>
        <dbReference type="Pfam" id="PF25583"/>
    </source>
</evidence>
<dbReference type="InterPro" id="IPR051534">
    <property type="entry name" value="CBASS_pafABC_assoc_protein"/>
</dbReference>
<dbReference type="Pfam" id="PF08279">
    <property type="entry name" value="HTH_11"/>
    <property type="match status" value="1"/>
</dbReference>
<name>A0A139N705_STRGN</name>
<evidence type="ECO:0000259" key="2">
    <source>
        <dbReference type="Pfam" id="PF13280"/>
    </source>
</evidence>
<dbReference type="Proteomes" id="UP000070096">
    <property type="component" value="Unassembled WGS sequence"/>
</dbReference>
<dbReference type="EMBL" id="LQRC01000144">
    <property type="protein sequence ID" value="KXT71845.1"/>
    <property type="molecule type" value="Genomic_DNA"/>
</dbReference>
<organism evidence="4 5">
    <name type="scientific">Streptococcus gordonii</name>
    <dbReference type="NCBI Taxonomy" id="1302"/>
    <lineage>
        <taxon>Bacteria</taxon>
        <taxon>Bacillati</taxon>
        <taxon>Bacillota</taxon>
        <taxon>Bacilli</taxon>
        <taxon>Lactobacillales</taxon>
        <taxon>Streptococcaceae</taxon>
        <taxon>Streptococcus</taxon>
    </lineage>
</organism>
<dbReference type="SUPFAM" id="SSF46785">
    <property type="entry name" value="Winged helix' DNA-binding domain"/>
    <property type="match status" value="1"/>
</dbReference>
<proteinExistence type="predicted"/>
<sequence>MTTHRLFRILYCLLEKERVTAPELAQKMEVSVRTIYRDIDRLSGAGVPIYCNQGKGGGIFLMDSYVLDKSLLSEAEREDVLLSLQGLEALKGESQALEKLQSLFQASSENWIRVDFTDWRNQKYQADLFDILKQAIFQKCLISFLYRGQEKEDTRIVEPLQLVFKSQAWYLYGFCRGKQDFRLFKLSRVSQCQILSEKFERKAVQRSIIKEKVKEELVRLKLKFDKNQAFRVYEEFSGQIRQDPAGNLLVETEFPKHSSLYSYLLSFLDGVEVLEPLEVRQEFARIVKIISQKYKT</sequence>
<feature type="domain" description="WCX" evidence="3">
    <location>
        <begin position="217"/>
        <end position="288"/>
    </location>
</feature>
<reference evidence="4 5" key="1">
    <citation type="submission" date="2016-01" db="EMBL/GenBank/DDBJ databases">
        <title>Highly variable Streptococcus oralis are common among viridans streptococci isolated from primates.</title>
        <authorList>
            <person name="Denapaite D."/>
            <person name="Rieger M."/>
            <person name="Koendgen S."/>
            <person name="Brueckner R."/>
            <person name="Ochigava I."/>
            <person name="Kappeler P."/>
            <person name="Maetz-Rensing K."/>
            <person name="Leendertz F."/>
            <person name="Hakenbeck R."/>
        </authorList>
    </citation>
    <scope>NUCLEOTIDE SEQUENCE [LARGE SCALE GENOMIC DNA]</scope>
    <source>
        <strain evidence="4 5">DD07</strain>
    </source>
</reference>
<dbReference type="AlphaFoldDB" id="A0A139N705"/>
<dbReference type="Pfam" id="PF25583">
    <property type="entry name" value="WCX"/>
    <property type="match status" value="1"/>
</dbReference>
<dbReference type="PROSITE" id="PS52050">
    <property type="entry name" value="WYL"/>
    <property type="match status" value="1"/>
</dbReference>
<dbReference type="InterPro" id="IPR057727">
    <property type="entry name" value="WCX_dom"/>
</dbReference>
<evidence type="ECO:0000259" key="1">
    <source>
        <dbReference type="Pfam" id="PF08279"/>
    </source>
</evidence>
<dbReference type="InterPro" id="IPR026881">
    <property type="entry name" value="WYL_dom"/>
</dbReference>
<dbReference type="PATRIC" id="fig|1302.21.peg.1091"/>
<feature type="domain" description="WYL" evidence="2">
    <location>
        <begin position="128"/>
        <end position="193"/>
    </location>
</feature>